<sequence length="123" mass="14052">MSDAAQAVREFIDAWPRLDPDELAGWFTEDGVYHNMPSGPVQGRETIRGFIAGFIRPWAETRWEVVSLVADGDTVIAERIDRIRVGEKWIELPCCGVFHLRDGRIALWRDYFDLPTYTRALAG</sequence>
<proteinExistence type="predicted"/>
<dbReference type="GO" id="GO:0016787">
    <property type="term" value="F:hydrolase activity"/>
    <property type="evidence" value="ECO:0007669"/>
    <property type="project" value="UniProtKB-KW"/>
</dbReference>
<dbReference type="OrthoDB" id="9781757at2"/>
<dbReference type="RefSeq" id="WP_110449405.1">
    <property type="nucleotide sequence ID" value="NZ_CP029479.1"/>
</dbReference>
<organism evidence="2 3">
    <name type="scientific">Phenylobacterium parvum</name>
    <dbReference type="NCBI Taxonomy" id="2201350"/>
    <lineage>
        <taxon>Bacteria</taxon>
        <taxon>Pseudomonadati</taxon>
        <taxon>Pseudomonadota</taxon>
        <taxon>Alphaproteobacteria</taxon>
        <taxon>Caulobacterales</taxon>
        <taxon>Caulobacteraceae</taxon>
        <taxon>Phenylobacterium</taxon>
    </lineage>
</organism>
<dbReference type="EMBL" id="CP029479">
    <property type="protein sequence ID" value="AWM76836.1"/>
    <property type="molecule type" value="Genomic_DNA"/>
</dbReference>
<gene>
    <name evidence="2" type="ORF">HYN04_03115</name>
</gene>
<accession>A0A2Z3HRQ7</accession>
<reference evidence="3" key="1">
    <citation type="submission" date="2018-05" db="EMBL/GenBank/DDBJ databases">
        <title>Genome sequencing of Phenylobacterium sp. HYN0004.</title>
        <authorList>
            <person name="Yi H."/>
            <person name="Baek C."/>
        </authorList>
    </citation>
    <scope>NUCLEOTIDE SEQUENCE [LARGE SCALE GENOMIC DNA]</scope>
    <source>
        <strain evidence="3">HYN0004</strain>
    </source>
</reference>
<evidence type="ECO:0000313" key="3">
    <source>
        <dbReference type="Proteomes" id="UP000247763"/>
    </source>
</evidence>
<dbReference type="Pfam" id="PF07858">
    <property type="entry name" value="LEH"/>
    <property type="match status" value="1"/>
</dbReference>
<dbReference type="SUPFAM" id="SSF54427">
    <property type="entry name" value="NTF2-like"/>
    <property type="match status" value="1"/>
</dbReference>
<dbReference type="KEGG" id="phb:HYN04_03115"/>
<feature type="domain" description="Limonene-1,2-epoxide hydrolase" evidence="1">
    <location>
        <begin position="3"/>
        <end position="117"/>
    </location>
</feature>
<protein>
    <submittedName>
        <fullName evidence="2">Limonene-1,2-epoxide hydrolase</fullName>
    </submittedName>
</protein>
<keyword evidence="3" id="KW-1185">Reference proteome</keyword>
<keyword evidence="2" id="KW-0378">Hydrolase</keyword>
<dbReference type="InterPro" id="IPR032710">
    <property type="entry name" value="NTF2-like_dom_sf"/>
</dbReference>
<dbReference type="InterPro" id="IPR013100">
    <property type="entry name" value="LEH"/>
</dbReference>
<dbReference type="Proteomes" id="UP000247763">
    <property type="component" value="Chromosome"/>
</dbReference>
<evidence type="ECO:0000259" key="1">
    <source>
        <dbReference type="Pfam" id="PF07858"/>
    </source>
</evidence>
<dbReference type="Gene3D" id="3.10.450.50">
    <property type="match status" value="1"/>
</dbReference>
<evidence type="ECO:0000313" key="2">
    <source>
        <dbReference type="EMBL" id="AWM76836.1"/>
    </source>
</evidence>
<dbReference type="AlphaFoldDB" id="A0A2Z3HRQ7"/>
<name>A0A2Z3HRQ7_9CAUL</name>